<protein>
    <submittedName>
        <fullName evidence="2">Uncharacterized protein</fullName>
    </submittedName>
</protein>
<gene>
    <name evidence="2" type="ORF">ATANTOWER_032024</name>
</gene>
<reference evidence="2 3" key="1">
    <citation type="submission" date="2021-07" db="EMBL/GenBank/DDBJ databases">
        <authorList>
            <person name="Palmer J.M."/>
        </authorList>
    </citation>
    <scope>NUCLEOTIDE SEQUENCE [LARGE SCALE GENOMIC DNA]</scope>
    <source>
        <strain evidence="2 3">AT_MEX2019</strain>
        <tissue evidence="2">Muscle</tissue>
    </source>
</reference>
<accession>A0ABU7AIY2</accession>
<keyword evidence="1" id="KW-1133">Transmembrane helix</keyword>
<dbReference type="Proteomes" id="UP001345963">
    <property type="component" value="Unassembled WGS sequence"/>
</dbReference>
<sequence length="100" mass="11458">MYKVSNKSVSSLITCCYLFNLATVFEILVLIDITLVRDLFLPLSPMSHQSNRSVLNKAFQKAVSSGYRLTPTVPGPITARSRGHFYWSVREHFHGYHRLK</sequence>
<proteinExistence type="predicted"/>
<dbReference type="EMBL" id="JAHUTI010019069">
    <property type="protein sequence ID" value="MED6237689.1"/>
    <property type="molecule type" value="Genomic_DNA"/>
</dbReference>
<feature type="transmembrane region" description="Helical" evidence="1">
    <location>
        <begin position="12"/>
        <end position="36"/>
    </location>
</feature>
<name>A0ABU7AIY2_9TELE</name>
<evidence type="ECO:0000313" key="3">
    <source>
        <dbReference type="Proteomes" id="UP001345963"/>
    </source>
</evidence>
<comment type="caution">
    <text evidence="2">The sequence shown here is derived from an EMBL/GenBank/DDBJ whole genome shotgun (WGS) entry which is preliminary data.</text>
</comment>
<evidence type="ECO:0000256" key="1">
    <source>
        <dbReference type="SAM" id="Phobius"/>
    </source>
</evidence>
<keyword evidence="3" id="KW-1185">Reference proteome</keyword>
<keyword evidence="1" id="KW-0472">Membrane</keyword>
<organism evidence="2 3">
    <name type="scientific">Ataeniobius toweri</name>
    <dbReference type="NCBI Taxonomy" id="208326"/>
    <lineage>
        <taxon>Eukaryota</taxon>
        <taxon>Metazoa</taxon>
        <taxon>Chordata</taxon>
        <taxon>Craniata</taxon>
        <taxon>Vertebrata</taxon>
        <taxon>Euteleostomi</taxon>
        <taxon>Actinopterygii</taxon>
        <taxon>Neopterygii</taxon>
        <taxon>Teleostei</taxon>
        <taxon>Neoteleostei</taxon>
        <taxon>Acanthomorphata</taxon>
        <taxon>Ovalentaria</taxon>
        <taxon>Atherinomorphae</taxon>
        <taxon>Cyprinodontiformes</taxon>
        <taxon>Goodeidae</taxon>
        <taxon>Ataeniobius</taxon>
    </lineage>
</organism>
<keyword evidence="1" id="KW-0812">Transmembrane</keyword>
<evidence type="ECO:0000313" key="2">
    <source>
        <dbReference type="EMBL" id="MED6237689.1"/>
    </source>
</evidence>